<name>A0A2I1M4Z7_9FIRM</name>
<dbReference type="RefSeq" id="WP_101540857.1">
    <property type="nucleotide sequence ID" value="NZ_PKGS01000008.1"/>
</dbReference>
<dbReference type="EMBL" id="PKGS01000008">
    <property type="protein sequence ID" value="PKZ15205.1"/>
    <property type="molecule type" value="Genomic_DNA"/>
</dbReference>
<sequence length="380" mass="42598">MKKIATLALALLVLPSANTFAASENDQMINKDNKIETTSQTRDEKVSQTDLYEVSEVFENTVTLKFVQTVDGNAIPNYNGAEFNVPKEKFAEKDINVGDIYKINHDDIIMPSNPAQFGTIYSIEKEEKSDNKENEDVKEELITEQFVVEKVNEDGYTIADTKNKDNKYIISKKDANNMDLNVGDQLEITHNGVVLESNPAQFGKIFDLKKSEKEKTEKNENEETITETFIVDEITEKGYNIHEKSNKDNKYYISKEDTKTLDLAIGDQLKITHTGLATRSIPAQFVGDIKVRKINNKESDTKKNINKKEIEQKPSKKTSEFSKEKINTKKNIGNSKINSTNKNINANKLAGLNPKTGIFSSLGILEVGAAAGILSKNTKE</sequence>
<feature type="signal peptide" evidence="1">
    <location>
        <begin position="1"/>
        <end position="21"/>
    </location>
</feature>
<evidence type="ECO:0000313" key="2">
    <source>
        <dbReference type="EMBL" id="PKZ15205.1"/>
    </source>
</evidence>
<dbReference type="Proteomes" id="UP000234335">
    <property type="component" value="Unassembled WGS sequence"/>
</dbReference>
<organism evidence="2 3">
    <name type="scientific">Anaerococcus octavius</name>
    <dbReference type="NCBI Taxonomy" id="54007"/>
    <lineage>
        <taxon>Bacteria</taxon>
        <taxon>Bacillati</taxon>
        <taxon>Bacillota</taxon>
        <taxon>Tissierellia</taxon>
        <taxon>Tissierellales</taxon>
        <taxon>Peptoniphilaceae</taxon>
        <taxon>Anaerococcus</taxon>
    </lineage>
</organism>
<proteinExistence type="predicted"/>
<comment type="caution">
    <text evidence="2">The sequence shown here is derived from an EMBL/GenBank/DDBJ whole genome shotgun (WGS) entry which is preliminary data.</text>
</comment>
<reference evidence="2 3" key="1">
    <citation type="submission" date="2017-12" db="EMBL/GenBank/DDBJ databases">
        <title>Phylogenetic diversity of female urinary microbiome.</title>
        <authorList>
            <person name="Thomas-White K."/>
            <person name="Wolfe A.J."/>
        </authorList>
    </citation>
    <scope>NUCLEOTIDE SEQUENCE [LARGE SCALE GENOMIC DNA]</scope>
    <source>
        <strain evidence="2 3">UMB0119</strain>
    </source>
</reference>
<keyword evidence="3" id="KW-1185">Reference proteome</keyword>
<gene>
    <name evidence="2" type="ORF">CYJ34_08510</name>
</gene>
<protein>
    <submittedName>
        <fullName evidence="2">Uncharacterized protein</fullName>
    </submittedName>
</protein>
<keyword evidence="1" id="KW-0732">Signal</keyword>
<evidence type="ECO:0000313" key="3">
    <source>
        <dbReference type="Proteomes" id="UP000234335"/>
    </source>
</evidence>
<evidence type="ECO:0000256" key="1">
    <source>
        <dbReference type="SAM" id="SignalP"/>
    </source>
</evidence>
<accession>A0A2I1M4Z7</accession>
<feature type="chain" id="PRO_5039143576" evidence="1">
    <location>
        <begin position="22"/>
        <end position="380"/>
    </location>
</feature>
<dbReference type="AlphaFoldDB" id="A0A2I1M4Z7"/>